<comment type="caution">
    <text evidence="1">The sequence shown here is derived from an EMBL/GenBank/DDBJ whole genome shotgun (WGS) entry which is preliminary data.</text>
</comment>
<dbReference type="PANTHER" id="PTHR33598:SF2">
    <property type="entry name" value="MAR-BINDING FILAMENT-LIKE PROTEIN"/>
    <property type="match status" value="1"/>
</dbReference>
<evidence type="ECO:0000313" key="1">
    <source>
        <dbReference type="EMBL" id="KAG6383540.1"/>
    </source>
</evidence>
<dbReference type="PANTHER" id="PTHR33598">
    <property type="entry name" value="OS02G0833400 PROTEIN"/>
    <property type="match status" value="1"/>
</dbReference>
<sequence length="426" mass="48398">MPNRKKVAVPMDVKTRWNSTYKMLDIALKYRIVFERMAEECVPFIKYFRENDEKGRAMMLPSAEDWDNAKAFVQHLCDLFKDDLVSLWAEYKGVNDTVLNQTPLLECEDVGDSSNKGDLHLFDELYDGVQEEIEQDQLNRISNEVDKYLADEMEKRSLPVGSAMLLPVSVLWISDIFFEVEWILNVMNYYLLPLDVSLIQKDVSNTTIDAMKRTISGMLGLLPSEQFQVMIDALWESLSKLLISSMMTGYTLRNAEYRLSLERNLEIYEGNTYNLKNEDLQLEAEEALNEEGKCGKNTQERLSPSDAFEEWTCNIPGFGEMTPEARRYILTMHSRLSSVKKLIVAVILETLTAGLLGLTGEYSGAFAPKFTPVVLHCHSVPPQSASHETLVSRTALISSNTAILPPVPVLLPCHNMLHHCALQKKP</sequence>
<dbReference type="Proteomes" id="UP000298416">
    <property type="component" value="Unassembled WGS sequence"/>
</dbReference>
<protein>
    <submittedName>
        <fullName evidence="1">Uncharacterized protein</fullName>
    </submittedName>
</protein>
<accession>A0A8X8VWD9</accession>
<evidence type="ECO:0000313" key="2">
    <source>
        <dbReference type="Proteomes" id="UP000298416"/>
    </source>
</evidence>
<dbReference type="Pfam" id="PF05542">
    <property type="entry name" value="DUF760"/>
    <property type="match status" value="1"/>
</dbReference>
<keyword evidence="2" id="KW-1185">Reference proteome</keyword>
<organism evidence="1">
    <name type="scientific">Salvia splendens</name>
    <name type="common">Scarlet sage</name>
    <dbReference type="NCBI Taxonomy" id="180675"/>
    <lineage>
        <taxon>Eukaryota</taxon>
        <taxon>Viridiplantae</taxon>
        <taxon>Streptophyta</taxon>
        <taxon>Embryophyta</taxon>
        <taxon>Tracheophyta</taxon>
        <taxon>Spermatophyta</taxon>
        <taxon>Magnoliopsida</taxon>
        <taxon>eudicotyledons</taxon>
        <taxon>Gunneridae</taxon>
        <taxon>Pentapetalae</taxon>
        <taxon>asterids</taxon>
        <taxon>lamiids</taxon>
        <taxon>Lamiales</taxon>
        <taxon>Lamiaceae</taxon>
        <taxon>Nepetoideae</taxon>
        <taxon>Mentheae</taxon>
        <taxon>Salviinae</taxon>
        <taxon>Salvia</taxon>
        <taxon>Salvia subgen. Calosphace</taxon>
        <taxon>core Calosphace</taxon>
    </lineage>
</organism>
<dbReference type="AlphaFoldDB" id="A0A8X8VWD9"/>
<dbReference type="InterPro" id="IPR008479">
    <property type="entry name" value="DUF760"/>
</dbReference>
<name>A0A8X8VWD9_SALSN</name>
<proteinExistence type="predicted"/>
<reference evidence="1" key="2">
    <citation type="submission" date="2020-08" db="EMBL/GenBank/DDBJ databases">
        <title>Plant Genome Project.</title>
        <authorList>
            <person name="Zhang R.-G."/>
        </authorList>
    </citation>
    <scope>NUCLEOTIDE SEQUENCE</scope>
    <source>
        <strain evidence="1">Huo1</strain>
        <tissue evidence="1">Leaf</tissue>
    </source>
</reference>
<reference evidence="1" key="1">
    <citation type="submission" date="2018-01" db="EMBL/GenBank/DDBJ databases">
        <authorList>
            <person name="Mao J.F."/>
        </authorList>
    </citation>
    <scope>NUCLEOTIDE SEQUENCE</scope>
    <source>
        <strain evidence="1">Huo1</strain>
        <tissue evidence="1">Leaf</tissue>
    </source>
</reference>
<dbReference type="InterPro" id="IPR012337">
    <property type="entry name" value="RNaseH-like_sf"/>
</dbReference>
<dbReference type="SUPFAM" id="SSF53098">
    <property type="entry name" value="Ribonuclease H-like"/>
    <property type="match status" value="1"/>
</dbReference>
<dbReference type="EMBL" id="PNBA02000518">
    <property type="protein sequence ID" value="KAG6383540.1"/>
    <property type="molecule type" value="Genomic_DNA"/>
</dbReference>
<gene>
    <name evidence="1" type="ORF">SASPL_156707</name>
</gene>